<comment type="catalytic activity">
    <reaction evidence="13">
        <text>GMP + diphosphate = guanine + 5-phospho-alpha-D-ribose 1-diphosphate</text>
        <dbReference type="Rhea" id="RHEA:25424"/>
        <dbReference type="ChEBI" id="CHEBI:16235"/>
        <dbReference type="ChEBI" id="CHEBI:33019"/>
        <dbReference type="ChEBI" id="CHEBI:58017"/>
        <dbReference type="ChEBI" id="CHEBI:58115"/>
        <dbReference type="EC" id="2.4.2.8"/>
    </reaction>
    <physiologicalReaction direction="right-to-left" evidence="13">
        <dbReference type="Rhea" id="RHEA:25426"/>
    </physiologicalReaction>
</comment>
<dbReference type="PANTHER" id="PTHR43340">
    <property type="entry name" value="HYPOXANTHINE-GUANINE PHOSPHORIBOSYLTRANSFERASE"/>
    <property type="match status" value="1"/>
</dbReference>
<keyword evidence="7 15" id="KW-0328">Glycosyltransferase</keyword>
<dbReference type="InterPro" id="IPR005904">
    <property type="entry name" value="Hxn_phspho_trans"/>
</dbReference>
<evidence type="ECO:0000256" key="13">
    <source>
        <dbReference type="ARBA" id="ARBA00048811"/>
    </source>
</evidence>
<protein>
    <recommendedName>
        <fullName evidence="5 15">Hypoxanthine phosphoribosyltransferase</fullName>
        <ecNumber evidence="5 15">2.4.2.8</ecNumber>
    </recommendedName>
</protein>
<keyword evidence="12 15" id="KW-0460">Magnesium</keyword>
<proteinExistence type="inferred from homology"/>
<evidence type="ECO:0000313" key="18">
    <source>
        <dbReference type="Proteomes" id="UP001501508"/>
    </source>
</evidence>
<evidence type="ECO:0000313" key="17">
    <source>
        <dbReference type="EMBL" id="GAA4445903.1"/>
    </source>
</evidence>
<dbReference type="InterPro" id="IPR029057">
    <property type="entry name" value="PRTase-like"/>
</dbReference>
<evidence type="ECO:0000256" key="9">
    <source>
        <dbReference type="ARBA" id="ARBA00022723"/>
    </source>
</evidence>
<dbReference type="InterPro" id="IPR050408">
    <property type="entry name" value="HGPRT"/>
</dbReference>
<evidence type="ECO:0000259" key="16">
    <source>
        <dbReference type="Pfam" id="PF00156"/>
    </source>
</evidence>
<evidence type="ECO:0000256" key="14">
    <source>
        <dbReference type="ARBA" id="ARBA00049402"/>
    </source>
</evidence>
<keyword evidence="11 15" id="KW-0547">Nucleotide-binding</keyword>
<dbReference type="EMBL" id="BAABEY010000036">
    <property type="protein sequence ID" value="GAA4445903.1"/>
    <property type="molecule type" value="Genomic_DNA"/>
</dbReference>
<evidence type="ECO:0000256" key="4">
    <source>
        <dbReference type="ARBA" id="ARBA00008391"/>
    </source>
</evidence>
<evidence type="ECO:0000256" key="1">
    <source>
        <dbReference type="ARBA" id="ARBA00001946"/>
    </source>
</evidence>
<accession>A0ABP8M8X4</accession>
<comment type="catalytic activity">
    <reaction evidence="14">
        <text>IMP + diphosphate = hypoxanthine + 5-phospho-alpha-D-ribose 1-diphosphate</text>
        <dbReference type="Rhea" id="RHEA:17973"/>
        <dbReference type="ChEBI" id="CHEBI:17368"/>
        <dbReference type="ChEBI" id="CHEBI:33019"/>
        <dbReference type="ChEBI" id="CHEBI:58017"/>
        <dbReference type="ChEBI" id="CHEBI:58053"/>
        <dbReference type="EC" id="2.4.2.8"/>
    </reaction>
    <physiologicalReaction direction="right-to-left" evidence="14">
        <dbReference type="Rhea" id="RHEA:17975"/>
    </physiologicalReaction>
</comment>
<comment type="similarity">
    <text evidence="4 15">Belongs to the purine/pyrimidine phosphoribosyltransferase family.</text>
</comment>
<keyword evidence="10 15" id="KW-0660">Purine salvage</keyword>
<gene>
    <name evidence="17" type="primary">hpt</name>
    <name evidence="17" type="ORF">GCM10023091_38140</name>
</gene>
<comment type="caution">
    <text evidence="17">The sequence shown here is derived from an EMBL/GenBank/DDBJ whole genome shotgun (WGS) entry which is preliminary data.</text>
</comment>
<evidence type="ECO:0000256" key="7">
    <source>
        <dbReference type="ARBA" id="ARBA00022676"/>
    </source>
</evidence>
<evidence type="ECO:0000256" key="3">
    <source>
        <dbReference type="ARBA" id="ARBA00004669"/>
    </source>
</evidence>
<evidence type="ECO:0000256" key="8">
    <source>
        <dbReference type="ARBA" id="ARBA00022679"/>
    </source>
</evidence>
<feature type="domain" description="Phosphoribosyltransferase" evidence="16">
    <location>
        <begin position="28"/>
        <end position="175"/>
    </location>
</feature>
<dbReference type="Proteomes" id="UP001501508">
    <property type="component" value="Unassembled WGS sequence"/>
</dbReference>
<dbReference type="GO" id="GO:0016757">
    <property type="term" value="F:glycosyltransferase activity"/>
    <property type="evidence" value="ECO:0007669"/>
    <property type="project" value="UniProtKB-KW"/>
</dbReference>
<keyword evidence="18" id="KW-1185">Reference proteome</keyword>
<dbReference type="NCBIfam" id="TIGR01203">
    <property type="entry name" value="HGPRTase"/>
    <property type="match status" value="1"/>
</dbReference>
<keyword evidence="8 15" id="KW-0808">Transferase</keyword>
<comment type="cofactor">
    <cofactor evidence="1 15">
        <name>Mg(2+)</name>
        <dbReference type="ChEBI" id="CHEBI:18420"/>
    </cofactor>
</comment>
<keyword evidence="9 15" id="KW-0479">Metal-binding</keyword>
<dbReference type="Pfam" id="PF00156">
    <property type="entry name" value="Pribosyltran"/>
    <property type="match status" value="1"/>
</dbReference>
<name>A0ABP8M8X4_9BACT</name>
<dbReference type="InterPro" id="IPR000836">
    <property type="entry name" value="PRTase_dom"/>
</dbReference>
<evidence type="ECO:0000256" key="12">
    <source>
        <dbReference type="ARBA" id="ARBA00022842"/>
    </source>
</evidence>
<evidence type="ECO:0000256" key="6">
    <source>
        <dbReference type="ARBA" id="ARBA00022490"/>
    </source>
</evidence>
<evidence type="ECO:0000256" key="15">
    <source>
        <dbReference type="RuleBase" id="RU364099"/>
    </source>
</evidence>
<dbReference type="CDD" id="cd06223">
    <property type="entry name" value="PRTases_typeI"/>
    <property type="match status" value="1"/>
</dbReference>
<comment type="pathway">
    <text evidence="3 15">Purine metabolism; IMP biosynthesis via salvage pathway; IMP from hypoxanthine: step 1/1.</text>
</comment>
<dbReference type="EC" id="2.4.2.8" evidence="5 15"/>
<reference evidence="18" key="1">
    <citation type="journal article" date="2019" name="Int. J. Syst. Evol. Microbiol.">
        <title>The Global Catalogue of Microorganisms (GCM) 10K type strain sequencing project: providing services to taxonomists for standard genome sequencing and annotation.</title>
        <authorList>
            <consortium name="The Broad Institute Genomics Platform"/>
            <consortium name="The Broad Institute Genome Sequencing Center for Infectious Disease"/>
            <person name="Wu L."/>
            <person name="Ma J."/>
        </authorList>
    </citation>
    <scope>NUCLEOTIDE SEQUENCE [LARGE SCALE GENOMIC DNA]</scope>
    <source>
        <strain evidence="18">JCM 31920</strain>
    </source>
</reference>
<sequence length="191" mass="21204">MRGVDLIKPEPVVKQIQLSGETFETLIHNDLLEQRISEMARKIAEDYEGICPVLVVVLNGAFVFAASLAKALKIPCEIEFIRLVSYEAKTSTGQVRAVLGLDKCLAGRDLIVVEDIVDTGLSMRFLLDRLGGENPRSVRVASLLFKPSALKEKIAPDYVGFEIENRFVVGYGLDFNGIGRNYPDLYVNIRS</sequence>
<keyword evidence="6 15" id="KW-0963">Cytoplasm</keyword>
<dbReference type="SUPFAM" id="SSF53271">
    <property type="entry name" value="PRTase-like"/>
    <property type="match status" value="1"/>
</dbReference>
<evidence type="ECO:0000256" key="10">
    <source>
        <dbReference type="ARBA" id="ARBA00022726"/>
    </source>
</evidence>
<evidence type="ECO:0000256" key="5">
    <source>
        <dbReference type="ARBA" id="ARBA00011895"/>
    </source>
</evidence>
<organism evidence="17 18">
    <name type="scientific">Ravibacter arvi</name>
    <dbReference type="NCBI Taxonomy" id="2051041"/>
    <lineage>
        <taxon>Bacteria</taxon>
        <taxon>Pseudomonadati</taxon>
        <taxon>Bacteroidota</taxon>
        <taxon>Cytophagia</taxon>
        <taxon>Cytophagales</taxon>
        <taxon>Spirosomataceae</taxon>
        <taxon>Ravibacter</taxon>
    </lineage>
</organism>
<dbReference type="Gene3D" id="3.40.50.2020">
    <property type="match status" value="1"/>
</dbReference>
<evidence type="ECO:0000256" key="11">
    <source>
        <dbReference type="ARBA" id="ARBA00022741"/>
    </source>
</evidence>
<evidence type="ECO:0000256" key="2">
    <source>
        <dbReference type="ARBA" id="ARBA00004496"/>
    </source>
</evidence>
<dbReference type="PANTHER" id="PTHR43340:SF1">
    <property type="entry name" value="HYPOXANTHINE PHOSPHORIBOSYLTRANSFERASE"/>
    <property type="match status" value="1"/>
</dbReference>
<comment type="subcellular location">
    <subcellularLocation>
        <location evidence="2 15">Cytoplasm</location>
    </subcellularLocation>
</comment>